<reference evidence="1" key="2">
    <citation type="submission" date="2018-05" db="EMBL/GenBank/DDBJ databases">
        <title>OpunRS2 (Oryza punctata Reference Sequence Version 2).</title>
        <authorList>
            <person name="Zhang J."/>
            <person name="Kudrna D."/>
            <person name="Lee S."/>
            <person name="Talag J."/>
            <person name="Welchert J."/>
            <person name="Wing R.A."/>
        </authorList>
    </citation>
    <scope>NUCLEOTIDE SEQUENCE [LARGE SCALE GENOMIC DNA]</scope>
</reference>
<dbReference type="HOGENOM" id="CLU_2675360_0_0_1"/>
<dbReference type="AlphaFoldDB" id="A0A0E0KS21"/>
<evidence type="ECO:0000313" key="1">
    <source>
        <dbReference type="EnsemblPlants" id="OPUNC04G14410.1"/>
    </source>
</evidence>
<dbReference type="Proteomes" id="UP000026962">
    <property type="component" value="Chromosome 4"/>
</dbReference>
<organism evidence="1">
    <name type="scientific">Oryza punctata</name>
    <name type="common">Red rice</name>
    <dbReference type="NCBI Taxonomy" id="4537"/>
    <lineage>
        <taxon>Eukaryota</taxon>
        <taxon>Viridiplantae</taxon>
        <taxon>Streptophyta</taxon>
        <taxon>Embryophyta</taxon>
        <taxon>Tracheophyta</taxon>
        <taxon>Spermatophyta</taxon>
        <taxon>Magnoliopsida</taxon>
        <taxon>Liliopsida</taxon>
        <taxon>Poales</taxon>
        <taxon>Poaceae</taxon>
        <taxon>BOP clade</taxon>
        <taxon>Oryzoideae</taxon>
        <taxon>Oryzeae</taxon>
        <taxon>Oryzinae</taxon>
        <taxon>Oryza</taxon>
    </lineage>
</organism>
<sequence>MGLHIPNPLAQFIGFLGASAARLVWNRLHLAFVDVMQQGSEDLPSSLNTDMCNGQQGGKPLAHLGERSAVGLLVN</sequence>
<protein>
    <submittedName>
        <fullName evidence="1">Uncharacterized protein</fullName>
    </submittedName>
</protein>
<accession>A0A0E0KS21</accession>
<keyword evidence="2" id="KW-1185">Reference proteome</keyword>
<evidence type="ECO:0000313" key="2">
    <source>
        <dbReference type="Proteomes" id="UP000026962"/>
    </source>
</evidence>
<dbReference type="Gramene" id="OPUNC04G14410.1">
    <property type="protein sequence ID" value="OPUNC04G14410.1"/>
    <property type="gene ID" value="OPUNC04G14410"/>
</dbReference>
<name>A0A0E0KS21_ORYPU</name>
<reference evidence="1" key="1">
    <citation type="submission" date="2015-04" db="UniProtKB">
        <authorList>
            <consortium name="EnsemblPlants"/>
        </authorList>
    </citation>
    <scope>IDENTIFICATION</scope>
</reference>
<dbReference type="EnsemblPlants" id="OPUNC04G14410.1">
    <property type="protein sequence ID" value="OPUNC04G14410.1"/>
    <property type="gene ID" value="OPUNC04G14410"/>
</dbReference>
<proteinExistence type="predicted"/>